<sequence>MTAVTKLLAFLQQRLDSGPLKNLSGHLVKSLKALLGDVKSRSRKRTIMARLDELGDLGSLPDIARAIDLEYLKYLDHQEFLEAQRKVSVLEQMIRKMRRPVHPSEPNARLAGFRAASAMGWLVLMVTMIVLTMGAG</sequence>
<dbReference type="RefSeq" id="WP_149999680.1">
    <property type="nucleotide sequence ID" value="NZ_BKCL01000002.1"/>
</dbReference>
<evidence type="ECO:0000313" key="2">
    <source>
        <dbReference type="EMBL" id="GEQ97116.1"/>
    </source>
</evidence>
<comment type="caution">
    <text evidence="2">The sequence shown here is derived from an EMBL/GenBank/DDBJ whole genome shotgun (WGS) entry which is preliminary data.</text>
</comment>
<feature type="transmembrane region" description="Helical" evidence="1">
    <location>
        <begin position="115"/>
        <end position="135"/>
    </location>
</feature>
<protein>
    <submittedName>
        <fullName evidence="2">Uncharacterized protein</fullName>
    </submittedName>
</protein>
<dbReference type="Proteomes" id="UP000322084">
    <property type="component" value="Unassembled WGS sequence"/>
</dbReference>
<evidence type="ECO:0000256" key="1">
    <source>
        <dbReference type="SAM" id="Phobius"/>
    </source>
</evidence>
<proteinExistence type="predicted"/>
<dbReference type="AlphaFoldDB" id="A0A5A7MMP6"/>
<keyword evidence="1" id="KW-0472">Membrane</keyword>
<gene>
    <name evidence="2" type="ORF">JCM17844_07530</name>
</gene>
<accession>A0A5A7MMP6</accession>
<dbReference type="EMBL" id="BKCL01000002">
    <property type="protein sequence ID" value="GEQ97116.1"/>
    <property type="molecule type" value="Genomic_DNA"/>
</dbReference>
<keyword evidence="1" id="KW-1133">Transmembrane helix</keyword>
<keyword evidence="1" id="KW-0812">Transmembrane</keyword>
<name>A0A5A7MMP6_9PROT</name>
<evidence type="ECO:0000313" key="3">
    <source>
        <dbReference type="Proteomes" id="UP000322084"/>
    </source>
</evidence>
<organism evidence="2 3">
    <name type="scientific">Iodidimonas gelatinilytica</name>
    <dbReference type="NCBI Taxonomy" id="1236966"/>
    <lineage>
        <taxon>Bacteria</taxon>
        <taxon>Pseudomonadati</taxon>
        <taxon>Pseudomonadota</taxon>
        <taxon>Alphaproteobacteria</taxon>
        <taxon>Iodidimonadales</taxon>
        <taxon>Iodidimonadaceae</taxon>
        <taxon>Iodidimonas</taxon>
    </lineage>
</organism>
<reference evidence="2 3" key="1">
    <citation type="submission" date="2019-09" db="EMBL/GenBank/DDBJ databases">
        <title>NBRP : Genome information of microbial organism related human and environment.</title>
        <authorList>
            <person name="Hattori M."/>
            <person name="Oshima K."/>
            <person name="Inaba H."/>
            <person name="Suda W."/>
            <person name="Sakamoto M."/>
            <person name="Iino T."/>
            <person name="Kitahara M."/>
            <person name="Oshida Y."/>
            <person name="Iida T."/>
            <person name="Kudo T."/>
            <person name="Itoh T."/>
            <person name="Ohkuma M."/>
        </authorList>
    </citation>
    <scope>NUCLEOTIDE SEQUENCE [LARGE SCALE GENOMIC DNA]</scope>
    <source>
        <strain evidence="2 3">Hi-2</strain>
    </source>
</reference>